<organism evidence="2 3">
    <name type="scientific">Merluccius polli</name>
    <name type="common">Benguela hake</name>
    <name type="synonym">Merluccius cadenati</name>
    <dbReference type="NCBI Taxonomy" id="89951"/>
    <lineage>
        <taxon>Eukaryota</taxon>
        <taxon>Metazoa</taxon>
        <taxon>Chordata</taxon>
        <taxon>Craniata</taxon>
        <taxon>Vertebrata</taxon>
        <taxon>Euteleostomi</taxon>
        <taxon>Actinopterygii</taxon>
        <taxon>Neopterygii</taxon>
        <taxon>Teleostei</taxon>
        <taxon>Neoteleostei</taxon>
        <taxon>Acanthomorphata</taxon>
        <taxon>Zeiogadaria</taxon>
        <taxon>Gadariae</taxon>
        <taxon>Gadiformes</taxon>
        <taxon>Gadoidei</taxon>
        <taxon>Merlucciidae</taxon>
        <taxon>Merluccius</taxon>
    </lineage>
</organism>
<accession>A0AA47MDB4</accession>
<feature type="region of interest" description="Disordered" evidence="1">
    <location>
        <begin position="224"/>
        <end position="247"/>
    </location>
</feature>
<dbReference type="AlphaFoldDB" id="A0AA47MDB4"/>
<comment type="caution">
    <text evidence="2">The sequence shown here is derived from an EMBL/GenBank/DDBJ whole genome shotgun (WGS) entry which is preliminary data.</text>
</comment>
<dbReference type="EMBL" id="JAOPHQ010004837">
    <property type="protein sequence ID" value="KAK0138024.1"/>
    <property type="molecule type" value="Genomic_DNA"/>
</dbReference>
<dbReference type="Proteomes" id="UP001174136">
    <property type="component" value="Unassembled WGS sequence"/>
</dbReference>
<proteinExistence type="predicted"/>
<evidence type="ECO:0000313" key="2">
    <source>
        <dbReference type="EMBL" id="KAK0138024.1"/>
    </source>
</evidence>
<evidence type="ECO:0000256" key="1">
    <source>
        <dbReference type="SAM" id="MobiDB-lite"/>
    </source>
</evidence>
<reference evidence="2" key="1">
    <citation type="journal article" date="2023" name="Front. Mar. Sci.">
        <title>A new Merluccius polli reference genome to investigate the effects of global change in West African waters.</title>
        <authorList>
            <person name="Mateo J.L."/>
            <person name="Blanco-Fernandez C."/>
            <person name="Garcia-Vazquez E."/>
            <person name="Machado-Schiaffino G."/>
        </authorList>
    </citation>
    <scope>NUCLEOTIDE SEQUENCE</scope>
    <source>
        <strain evidence="2">C29</strain>
        <tissue evidence="2">Fin</tissue>
    </source>
</reference>
<protein>
    <recommendedName>
        <fullName evidence="4">Reverse transcriptase zinc-binding domain-containing protein</fullName>
    </recommendedName>
</protein>
<keyword evidence="3" id="KW-1185">Reference proteome</keyword>
<sequence length="396" mass="45576">MSDHNNFLHKVVQPYFDVCFHLLIAPRLTGTHFNLGKKHVYLAECVYYFQFVAKVYIQAVGRLQHREIVGRVQAGRAGLGWGEAPRFWSKANRKERKEMVVAEVTRMEEDRYKIKAVSQGRQGSWTTWEGVVNRNISWSDLWKIPQARLSFLIRSTYDTLPCPRNLHQWFGNEECCSLCNAPNASLQHILSGCKIALPQGRYRWRHDQVLKKLAEVLEVCRQGNKEPPSAEDHTSFVSEGGVRRNTRPTETARLFSPDQEWNMRVDLDRQLRFPTEITTTSLRPDIVVWSIKARSVHLIELTVPQEGGIEAAFERKKAKYSELAAECWEAGWKATIYPVEVGCQGFLGLSTTRLLRDAGVTGGRLKRATKDLAEEAEKGSFWLWLRRKDRCWGKNT</sequence>
<gene>
    <name evidence="2" type="ORF">N1851_025752</name>
</gene>
<evidence type="ECO:0000313" key="3">
    <source>
        <dbReference type="Proteomes" id="UP001174136"/>
    </source>
</evidence>
<name>A0AA47MDB4_MERPO</name>
<evidence type="ECO:0008006" key="4">
    <source>
        <dbReference type="Google" id="ProtNLM"/>
    </source>
</evidence>